<gene>
    <name evidence="2" type="ORF">AAT16_07090</name>
    <name evidence="3" type="ORF">SAMN05216235_0662</name>
</gene>
<name>A0A0F7HLT8_9STAP</name>
<evidence type="ECO:0000313" key="5">
    <source>
        <dbReference type="Proteomes" id="UP000183090"/>
    </source>
</evidence>
<evidence type="ECO:0000313" key="2">
    <source>
        <dbReference type="EMBL" id="AKG74017.1"/>
    </source>
</evidence>
<keyword evidence="4" id="KW-1185">Reference proteome</keyword>
<protein>
    <recommendedName>
        <fullName evidence="6">Type II secretion system protein</fullName>
    </recommendedName>
</protein>
<keyword evidence="1" id="KW-0812">Transmembrane</keyword>
<accession>A0A0F7HLT8</accession>
<evidence type="ECO:0000313" key="3">
    <source>
        <dbReference type="EMBL" id="SFK59248.1"/>
    </source>
</evidence>
<evidence type="ECO:0000256" key="1">
    <source>
        <dbReference type="SAM" id="Phobius"/>
    </source>
</evidence>
<dbReference type="OrthoDB" id="2418324at2"/>
<reference evidence="2 4" key="1">
    <citation type="journal article" date="2015" name="Int. J. Syst. Evol. Microbiol.">
        <title>Complete genome sequence of Salinicoccus halodurans H3B36, isolated from the Qaidam Basin in China.</title>
        <authorList>
            <person name="Jiang K."/>
            <person name="Xue Y."/>
            <person name="Ma Y."/>
        </authorList>
    </citation>
    <scope>NUCLEOTIDE SEQUENCE [LARGE SCALE GENOMIC DNA]</scope>
    <source>
        <strain evidence="2 4">H3B36</strain>
    </source>
</reference>
<evidence type="ECO:0000313" key="4">
    <source>
        <dbReference type="Proteomes" id="UP000034029"/>
    </source>
</evidence>
<keyword evidence="1" id="KW-0472">Membrane</keyword>
<keyword evidence="1" id="KW-1133">Transmembrane helix</keyword>
<dbReference type="AlphaFoldDB" id="A0A0F7HLT8"/>
<dbReference type="EMBL" id="CP011366">
    <property type="protein sequence ID" value="AKG74017.1"/>
    <property type="molecule type" value="Genomic_DNA"/>
</dbReference>
<dbReference type="Proteomes" id="UP000183090">
    <property type="component" value="Unassembled WGS sequence"/>
</dbReference>
<sequence>MKDDGFMMLDAVLAMLIFSMIIGVLIPALMLIRTTVIHADNTLEFSRSLYIELLKHDEPENFAHDDYIRKGDAICDKNNTELCVPLR</sequence>
<dbReference type="KEGG" id="shv:AAT16_07090"/>
<feature type="transmembrane region" description="Helical" evidence="1">
    <location>
        <begin position="12"/>
        <end position="32"/>
    </location>
</feature>
<dbReference type="Proteomes" id="UP000034029">
    <property type="component" value="Chromosome"/>
</dbReference>
<dbReference type="RefSeq" id="WP_046790203.1">
    <property type="nucleotide sequence ID" value="NZ_CP011366.1"/>
</dbReference>
<proteinExistence type="predicted"/>
<reference evidence="4" key="2">
    <citation type="submission" date="2015-04" db="EMBL/GenBank/DDBJ databases">
        <title>Complete genome sequence of Salinicoccus halodurans strain H3B36, isolated from the Qaidam basin of China.</title>
        <authorList>
            <person name="Ma Y."/>
            <person name="Jiang K."/>
            <person name="Xue Y."/>
        </authorList>
    </citation>
    <scope>NUCLEOTIDE SEQUENCE [LARGE SCALE GENOMIC DNA]</scope>
    <source>
        <strain evidence="4">H3B36</strain>
    </source>
</reference>
<dbReference type="EMBL" id="FOTB01000001">
    <property type="protein sequence ID" value="SFK59248.1"/>
    <property type="molecule type" value="Genomic_DNA"/>
</dbReference>
<reference evidence="3 5" key="3">
    <citation type="submission" date="2016-10" db="EMBL/GenBank/DDBJ databases">
        <authorList>
            <person name="Varghese N."/>
            <person name="Submissions S."/>
        </authorList>
    </citation>
    <scope>NUCLEOTIDE SEQUENCE [LARGE SCALE GENOMIC DNA]</scope>
    <source>
        <strain evidence="3 5">CGMCC 1.6501</strain>
    </source>
</reference>
<evidence type="ECO:0008006" key="6">
    <source>
        <dbReference type="Google" id="ProtNLM"/>
    </source>
</evidence>
<organism evidence="3 5">
    <name type="scientific">Salinicoccus halodurans</name>
    <dbReference type="NCBI Taxonomy" id="407035"/>
    <lineage>
        <taxon>Bacteria</taxon>
        <taxon>Bacillati</taxon>
        <taxon>Bacillota</taxon>
        <taxon>Bacilli</taxon>
        <taxon>Bacillales</taxon>
        <taxon>Staphylococcaceae</taxon>
        <taxon>Salinicoccus</taxon>
    </lineage>
</organism>